<proteinExistence type="predicted"/>
<reference evidence="4" key="1">
    <citation type="journal article" date="2019" name="Int. J. Syst. Evol. Microbiol.">
        <title>The Global Catalogue of Microorganisms (GCM) 10K type strain sequencing project: providing services to taxonomists for standard genome sequencing and annotation.</title>
        <authorList>
            <consortium name="The Broad Institute Genomics Platform"/>
            <consortium name="The Broad Institute Genome Sequencing Center for Infectious Disease"/>
            <person name="Wu L."/>
            <person name="Ma J."/>
        </authorList>
    </citation>
    <scope>NUCLEOTIDE SEQUENCE [LARGE SCALE GENOMIC DNA]</scope>
    <source>
        <strain evidence="4">JCM 4738</strain>
    </source>
</reference>
<feature type="transmembrane region" description="Helical" evidence="1">
    <location>
        <begin position="459"/>
        <end position="478"/>
    </location>
</feature>
<feature type="transmembrane region" description="Helical" evidence="1">
    <location>
        <begin position="523"/>
        <end position="543"/>
    </location>
</feature>
<keyword evidence="4" id="KW-1185">Reference proteome</keyword>
<dbReference type="PANTHER" id="PTHR43849:SF2">
    <property type="entry name" value="BLL3936 PROTEIN"/>
    <property type="match status" value="1"/>
</dbReference>
<dbReference type="NCBIfam" id="TIGR02123">
    <property type="entry name" value="TRAP_fused"/>
    <property type="match status" value="1"/>
</dbReference>
<dbReference type="RefSeq" id="WP_157296209.1">
    <property type="nucleotide sequence ID" value="NZ_JBHTCT010000005.1"/>
</dbReference>
<evidence type="ECO:0000313" key="4">
    <source>
        <dbReference type="Proteomes" id="UP001596483"/>
    </source>
</evidence>
<evidence type="ECO:0000259" key="2">
    <source>
        <dbReference type="Pfam" id="PF06808"/>
    </source>
</evidence>
<dbReference type="Proteomes" id="UP001596483">
    <property type="component" value="Unassembled WGS sequence"/>
</dbReference>
<feature type="transmembrane region" description="Helical" evidence="1">
    <location>
        <begin position="340"/>
        <end position="358"/>
    </location>
</feature>
<feature type="transmembrane region" description="Helical" evidence="1">
    <location>
        <begin position="364"/>
        <end position="379"/>
    </location>
</feature>
<keyword evidence="1" id="KW-0812">Transmembrane</keyword>
<dbReference type="Pfam" id="PF06808">
    <property type="entry name" value="DctM"/>
    <property type="match status" value="1"/>
</dbReference>
<feature type="transmembrane region" description="Helical" evidence="1">
    <location>
        <begin position="484"/>
        <end position="511"/>
    </location>
</feature>
<feature type="transmembrane region" description="Helical" evidence="1">
    <location>
        <begin position="429"/>
        <end position="452"/>
    </location>
</feature>
<comment type="caution">
    <text evidence="3">The sequence shown here is derived from an EMBL/GenBank/DDBJ whole genome shotgun (WGS) entry which is preliminary data.</text>
</comment>
<dbReference type="PANTHER" id="PTHR43849">
    <property type="entry name" value="BLL3936 PROTEIN"/>
    <property type="match status" value="1"/>
</dbReference>
<feature type="transmembrane region" description="Helical" evidence="1">
    <location>
        <begin position="12"/>
        <end position="34"/>
    </location>
</feature>
<feature type="transmembrane region" description="Helical" evidence="1">
    <location>
        <begin position="94"/>
        <end position="116"/>
    </location>
</feature>
<feature type="transmembrane region" description="Helical" evidence="1">
    <location>
        <begin position="69"/>
        <end position="88"/>
    </location>
</feature>
<gene>
    <name evidence="3" type="ORF">ACFQQH_03230</name>
</gene>
<evidence type="ECO:0000256" key="1">
    <source>
        <dbReference type="SAM" id="Phobius"/>
    </source>
</evidence>
<feature type="transmembrane region" description="Helical" evidence="1">
    <location>
        <begin position="123"/>
        <end position="148"/>
    </location>
</feature>
<keyword evidence="1" id="KW-0472">Membrane</keyword>
<feature type="transmembrane region" description="Helical" evidence="1">
    <location>
        <begin position="399"/>
        <end position="417"/>
    </location>
</feature>
<evidence type="ECO:0000313" key="3">
    <source>
        <dbReference type="EMBL" id="MFC7364177.1"/>
    </source>
</evidence>
<feature type="transmembrane region" description="Helical" evidence="1">
    <location>
        <begin position="549"/>
        <end position="570"/>
    </location>
</feature>
<name>A0ABW2NA40_9BACL</name>
<dbReference type="InterPro" id="IPR010656">
    <property type="entry name" value="DctM"/>
</dbReference>
<sequence>METKNEKGLFPFSIMFIGIAWCLFQLYTAAFGVLPALQQRSIHLLFALVMIFLLFPFSVSNPINKDRFTVEKTLMVVLSLFATGYIAINHVEIWSLTGNLSIMQEIISFLIILLVLEATRRVVGWSLPIIAMIFIAYSYFGSYLPALFQHQGYTLSELFRHEVMGLEGIFGVALGVAATFVFLFILYAAILQVSGGGQIFIDLSTAVVGKIRGGPAKISVIASCLFGSISGSAVANTAGTGAFTIPLMKKTGYSKRFAASVEAVSSTGGQFMPPVMGSAAFLIAEVLSIPFWQVALGALIPGVLYYVAVFIMVDIEAVKNGIKGMEPKDIPSLRETFRKGWHLMLSPLTLVFLLLYLQWSPMKAAFWAIVITIISTFVNKNNRMTISQLFSSMKKGAVGSLETTIACACVGIVIGVINQTGLGFSISSILITLAGENLFLLLLLTMVVSLILGMGLPTVAAYLVLSVMVAPALVNLGVNPLAAHLFIFYFGIISAITPPVALASIVAAGIAEEKPLVTSLTSLKLGIPGFLLPFMFVLGPELILEGTAINIIISVITALFGIYSLAVAIQKYHIRPMRLWESLIFGISAVGLLYPGWLTDLVGISVIVFMSLYLWKTKNKVVSSINKSLAV</sequence>
<feature type="transmembrane region" description="Helical" evidence="1">
    <location>
        <begin position="582"/>
        <end position="615"/>
    </location>
</feature>
<feature type="transmembrane region" description="Helical" evidence="1">
    <location>
        <begin position="298"/>
        <end position="319"/>
    </location>
</feature>
<dbReference type="InterPro" id="IPR011853">
    <property type="entry name" value="TRAP_DctM-Dct_fused"/>
</dbReference>
<feature type="transmembrane region" description="Helical" evidence="1">
    <location>
        <begin position="168"/>
        <end position="190"/>
    </location>
</feature>
<organism evidence="3 4">
    <name type="scientific">Bhargavaea changchunensis</name>
    <dbReference type="NCBI Taxonomy" id="2134037"/>
    <lineage>
        <taxon>Bacteria</taxon>
        <taxon>Bacillati</taxon>
        <taxon>Bacillota</taxon>
        <taxon>Bacilli</taxon>
        <taxon>Bacillales</taxon>
        <taxon>Caryophanaceae</taxon>
        <taxon>Bhargavaea</taxon>
    </lineage>
</organism>
<feature type="transmembrane region" description="Helical" evidence="1">
    <location>
        <begin position="40"/>
        <end position="57"/>
    </location>
</feature>
<protein>
    <submittedName>
        <fullName evidence="3">TRAP transporter permease</fullName>
    </submittedName>
</protein>
<dbReference type="EMBL" id="JBHTCT010000005">
    <property type="protein sequence ID" value="MFC7364177.1"/>
    <property type="molecule type" value="Genomic_DNA"/>
</dbReference>
<accession>A0ABW2NA40</accession>
<feature type="domain" description="TRAP C4-dicarboxylate transport system permease DctM subunit" evidence="2">
    <location>
        <begin position="110"/>
        <end position="544"/>
    </location>
</feature>
<keyword evidence="1" id="KW-1133">Transmembrane helix</keyword>